<dbReference type="PANTHER" id="PTHR43236:SF1">
    <property type="entry name" value="BLL7220 PROTEIN"/>
    <property type="match status" value="1"/>
</dbReference>
<accession>A0ABD6X1K8</accession>
<evidence type="ECO:0000259" key="1">
    <source>
        <dbReference type="Pfam" id="PF06114"/>
    </source>
</evidence>
<dbReference type="Pfam" id="PF06114">
    <property type="entry name" value="Peptidase_M78"/>
    <property type="match status" value="1"/>
</dbReference>
<dbReference type="Gene3D" id="1.10.10.2910">
    <property type="match status" value="1"/>
</dbReference>
<dbReference type="RefSeq" id="WP_065172513.1">
    <property type="nucleotide sequence ID" value="NZ_LZFH01000068.1"/>
</dbReference>
<comment type="caution">
    <text evidence="2">The sequence shown here is derived from an EMBL/GenBank/DDBJ whole genome shotgun (WGS) entry which is preliminary data.</text>
</comment>
<dbReference type="InterPro" id="IPR010359">
    <property type="entry name" value="IrrE_HExxH"/>
</dbReference>
<name>A0ABD6X1K8_PHODM</name>
<reference evidence="2 3" key="1">
    <citation type="submission" date="2018-03" db="EMBL/GenBank/DDBJ databases">
        <title>Whole genome sequencing of Histamine producing bacteria.</title>
        <authorList>
            <person name="Butler K."/>
        </authorList>
    </citation>
    <scope>NUCLEOTIDE SEQUENCE [LARGE SCALE GENOMIC DNA]</scope>
    <source>
        <strain evidence="2 3">BT-6</strain>
    </source>
</reference>
<proteinExistence type="predicted"/>
<dbReference type="EMBL" id="PYMM01000016">
    <property type="protein sequence ID" value="PSU15250.1"/>
    <property type="molecule type" value="Genomic_DNA"/>
</dbReference>
<dbReference type="Proteomes" id="UP000241404">
    <property type="component" value="Unassembled WGS sequence"/>
</dbReference>
<evidence type="ECO:0000313" key="3">
    <source>
        <dbReference type="Proteomes" id="UP000241404"/>
    </source>
</evidence>
<feature type="domain" description="IrrE N-terminal-like" evidence="1">
    <location>
        <begin position="67"/>
        <end position="197"/>
    </location>
</feature>
<dbReference type="PANTHER" id="PTHR43236">
    <property type="entry name" value="ANTITOXIN HIGA1"/>
    <property type="match status" value="1"/>
</dbReference>
<sequence length="203" mass="23348">MANLTNVCITLAKLNEIYSANELLEAIYGDVENIELPIDVDAIANSIQNIKVLNDIDFQHLDKAGLIKVHRYDNNDIKRIDIWVNPFEPQVRQRFTKAHELGHLIYDISPELNNPNLDEEFIDVLHRKQGVKSFRETRANRFSAQLLMPASLVRKEVLKLIDEVKAKGHDEKITKEDVVSILSGRFNTSQDAMNYRLQDLNIL</sequence>
<protein>
    <submittedName>
        <fullName evidence="2">ImmA/IrrE family metallo-endopeptidase</fullName>
    </submittedName>
</protein>
<evidence type="ECO:0000313" key="2">
    <source>
        <dbReference type="EMBL" id="PSU15250.1"/>
    </source>
</evidence>
<gene>
    <name evidence="2" type="ORF">CTM90_17345</name>
</gene>
<dbReference type="InterPro" id="IPR052345">
    <property type="entry name" value="Rad_response_metalloprotease"/>
</dbReference>
<organism evidence="2 3">
    <name type="scientific">Photobacterium damselae</name>
    <dbReference type="NCBI Taxonomy" id="38293"/>
    <lineage>
        <taxon>Bacteria</taxon>
        <taxon>Pseudomonadati</taxon>
        <taxon>Pseudomonadota</taxon>
        <taxon>Gammaproteobacteria</taxon>
        <taxon>Vibrionales</taxon>
        <taxon>Vibrionaceae</taxon>
        <taxon>Photobacterium</taxon>
    </lineage>
</organism>
<dbReference type="AlphaFoldDB" id="A0ABD6X1K8"/>